<dbReference type="PANTHER" id="PTHR14495">
    <property type="entry name" value="SHIELDIN COMPLEX SUBUNIT 2"/>
    <property type="match status" value="1"/>
</dbReference>
<reference evidence="4" key="1">
    <citation type="submission" date="2011-02" db="EMBL/GenBank/DDBJ databases">
        <title>The Genome Sequence of Capsaspora owczarzaki ATCC 30864.</title>
        <authorList>
            <person name="Russ C."/>
            <person name="Cuomo C."/>
            <person name="Burger G."/>
            <person name="Gray M.W."/>
            <person name="Holland P.W.H."/>
            <person name="King N."/>
            <person name="Lang F.B.F."/>
            <person name="Roger A.J."/>
            <person name="Ruiz-Trillo I."/>
            <person name="Young S.K."/>
            <person name="Zeng Q."/>
            <person name="Gargeya S."/>
            <person name="Alvarado L."/>
            <person name="Berlin A."/>
            <person name="Chapman S.B."/>
            <person name="Chen Z."/>
            <person name="Freedman E."/>
            <person name="Gellesch M."/>
            <person name="Goldberg J."/>
            <person name="Griggs A."/>
            <person name="Gujja S."/>
            <person name="Heilman E."/>
            <person name="Heiman D."/>
            <person name="Howarth C."/>
            <person name="Mehta T."/>
            <person name="Neiman D."/>
            <person name="Pearson M."/>
            <person name="Roberts A."/>
            <person name="Saif S."/>
            <person name="Shea T."/>
            <person name="Shenoy N."/>
            <person name="Sisk P."/>
            <person name="Stolte C."/>
            <person name="Sykes S."/>
            <person name="White J."/>
            <person name="Yandava C."/>
            <person name="Haas B."/>
            <person name="Nusbaum C."/>
            <person name="Birren B."/>
        </authorList>
    </citation>
    <scope>NUCLEOTIDE SEQUENCE</scope>
    <source>
        <strain evidence="4">ATCC 30864</strain>
    </source>
</reference>
<dbReference type="PANTHER" id="PTHR14495:SF2">
    <property type="entry name" value="SHIELDIN COMPLEX SUBUNIT 2"/>
    <property type="match status" value="1"/>
</dbReference>
<name>A0A0D2WTK9_CAPO3</name>
<accession>A0A0D2WTK9</accession>
<dbReference type="OrthoDB" id="5963585at2759"/>
<gene>
    <name evidence="3" type="ORF">CAOG_009866</name>
</gene>
<dbReference type="InterPro" id="IPR049507">
    <property type="entry name" value="SHLD2_OB1"/>
</dbReference>
<feature type="region of interest" description="Disordered" evidence="1">
    <location>
        <begin position="1"/>
        <end position="83"/>
    </location>
</feature>
<dbReference type="Gene3D" id="2.40.50.140">
    <property type="entry name" value="Nucleic acid-binding proteins"/>
    <property type="match status" value="1"/>
</dbReference>
<dbReference type="GO" id="GO:0010569">
    <property type="term" value="P:regulation of double-strand break repair via homologous recombination"/>
    <property type="evidence" value="ECO:0007669"/>
    <property type="project" value="TreeGrafter"/>
</dbReference>
<dbReference type="PhylomeDB" id="A0A0D2WTK9"/>
<dbReference type="AlphaFoldDB" id="A0A0D2WTK9"/>
<evidence type="ECO:0000259" key="2">
    <source>
        <dbReference type="Pfam" id="PF21669"/>
    </source>
</evidence>
<sequence>MAERSTAEILTGENERLDQPDPPIHATEQAPGLFESEAEWVTVGQFTKSHESPESQQANSDSAPLGASLQPDASLPSSSTNEAPLTEVCSQSMNISQMQSSASSGIVPATLALFDHDMSLPSSNATAERLVQASSVLQGSQESWNGTLDLPPLSDSLHPHPHMPNPSPPSSSIRSQLHRPISTTQLHTETTPSLALGACPRWNFVHEAETVESLVRHIWQFGQASPRPKYVSQHFVPVELQPETVMSNLGLCLPKTSMSACLKPASPCSEPAAHCAMQALPRHQSCYSATAAQDELKKSASKWQGKHKQEPQDPYSPFVPLGVFAAQRLKTDSVADARLTAITLGTLAQQQPVPSNETSSAPLSSICGVVVQINPVQEFAARKQPASSTVAAPLSSDAKVAAAGDEEPAAAPPSFFHLVSIVLGDHTRDYFRVTIWRQRTAWASVLAVGDLIHISHVSPTQYNGTASASTSFKSIMTRLGSCVQLPKHLSGNSSTSSDSHAPTLIDTAHMLRLAQWARTRHPSFFSNPASSALAANTVPQTPASFRPDLQFIPSNLLRDGQVLNFRGLLLAMHCEQASKPSDAYTYGSTNTRAGRVALSLSDRADCATMVCVWGRQTHDWVKLLQGCAATSSIEAAPVLELTHLMCRKDTSGSKLTLHTSPLSRLLLFPSVDDEQAVNSIQTTELAVVAKTRTPEVERFRTTLIARASHRVHTFAELLEQKASGRVLVRNALITFILPLIRNASPMPALSANSTSQDSHEILPWMRSLTYRGCEACGTPSTLTNLAALCTNCCNVRSDAHTLGICWWFHPLVLHARDQSISAAGVDVVVTVPPNKAWPLPVTTQRILADEVAMLNPLFERCESDKVSALNPSVQLLLASVSQCLRDERSVDLSMMVRCVFDADTDLVTSRKHILHSVHWSADK</sequence>
<keyword evidence="4" id="KW-1185">Reference proteome</keyword>
<dbReference type="Proteomes" id="UP000008743">
    <property type="component" value="Unassembled WGS sequence"/>
</dbReference>
<dbReference type="InterPro" id="IPR012340">
    <property type="entry name" value="NA-bd_OB-fold"/>
</dbReference>
<dbReference type="Pfam" id="PF21669">
    <property type="entry name" value="SHLD2_OB1"/>
    <property type="match status" value="1"/>
</dbReference>
<dbReference type="GO" id="GO:0035861">
    <property type="term" value="C:site of double-strand break"/>
    <property type="evidence" value="ECO:0007669"/>
    <property type="project" value="TreeGrafter"/>
</dbReference>
<feature type="region of interest" description="Disordered" evidence="1">
    <location>
        <begin position="142"/>
        <end position="177"/>
    </location>
</feature>
<organism evidence="3 4">
    <name type="scientific">Capsaspora owczarzaki (strain ATCC 30864)</name>
    <dbReference type="NCBI Taxonomy" id="595528"/>
    <lineage>
        <taxon>Eukaryota</taxon>
        <taxon>Filasterea</taxon>
        <taxon>Capsaspora</taxon>
    </lineage>
</organism>
<proteinExistence type="predicted"/>
<evidence type="ECO:0000313" key="4">
    <source>
        <dbReference type="Proteomes" id="UP000008743"/>
    </source>
</evidence>
<evidence type="ECO:0000313" key="3">
    <source>
        <dbReference type="EMBL" id="KJE95008.1"/>
    </source>
</evidence>
<evidence type="ECO:0000256" key="1">
    <source>
        <dbReference type="SAM" id="MobiDB-lite"/>
    </source>
</evidence>
<dbReference type="EMBL" id="KE346368">
    <property type="protein sequence ID" value="KJE95008.1"/>
    <property type="molecule type" value="Genomic_DNA"/>
</dbReference>
<feature type="domain" description="Shieldin complex subunit 2 first OB fold" evidence="2">
    <location>
        <begin position="416"/>
        <end position="485"/>
    </location>
</feature>
<dbReference type="InterPro" id="IPR029715">
    <property type="entry name" value="FAM35A"/>
</dbReference>
<dbReference type="GO" id="GO:0005634">
    <property type="term" value="C:nucleus"/>
    <property type="evidence" value="ECO:0007669"/>
    <property type="project" value="TreeGrafter"/>
</dbReference>
<protein>
    <recommendedName>
        <fullName evidence="2">Shieldin complex subunit 2 first OB fold domain-containing protein</fullName>
    </recommendedName>
</protein>
<dbReference type="InParanoid" id="A0A0D2WTK9"/>